<name>A0A9P8L9C4_9PEZI</name>
<reference evidence="1" key="1">
    <citation type="submission" date="2021-03" db="EMBL/GenBank/DDBJ databases">
        <title>Comparative genomics and phylogenomic investigation of the class Geoglossomycetes provide insights into ecological specialization and systematics.</title>
        <authorList>
            <person name="Melie T."/>
            <person name="Pirro S."/>
            <person name="Miller A.N."/>
            <person name="Quandt A."/>
        </authorList>
    </citation>
    <scope>NUCLEOTIDE SEQUENCE</scope>
    <source>
        <strain evidence="1">CAQ_001_2017</strain>
    </source>
</reference>
<dbReference type="EMBL" id="JAGHQM010000976">
    <property type="protein sequence ID" value="KAH0556909.1"/>
    <property type="molecule type" value="Genomic_DNA"/>
</dbReference>
<evidence type="ECO:0000313" key="2">
    <source>
        <dbReference type="Proteomes" id="UP000750711"/>
    </source>
</evidence>
<dbReference type="AlphaFoldDB" id="A0A9P8L9C4"/>
<sequence length="255" mass="27352">MWFENKWKHEFLGTDPLNHVARSPELVRNGIKFAASGTGTGLYVALSHYYSDKAPTSIELLDQLGDFKARGEGTLSCAEVAHILGAGHPVLNGLSDADLSFWSCSIHLGFVSYPKGFEALVIATDRAITGPGVVTWPDGTIGIPYILATKLKPCATCDPHPGANLCDITTTCTGTDYGTMCLCRPGFKADAHNDDQKVHWRLKWSTPGQEHRVAVTPGVVCNTLCDSSHVGPDVCEEVSVAKCGPLQGIFKQGPL</sequence>
<accession>A0A9P8L9C4</accession>
<comment type="caution">
    <text evidence="1">The sequence shown here is derived from an EMBL/GenBank/DDBJ whole genome shotgun (WGS) entry which is preliminary data.</text>
</comment>
<gene>
    <name evidence="1" type="ORF">GP486_005303</name>
</gene>
<protein>
    <submittedName>
        <fullName evidence="1">Uncharacterized protein</fullName>
    </submittedName>
</protein>
<proteinExistence type="predicted"/>
<dbReference type="Proteomes" id="UP000750711">
    <property type="component" value="Unassembled WGS sequence"/>
</dbReference>
<keyword evidence="2" id="KW-1185">Reference proteome</keyword>
<evidence type="ECO:0000313" key="1">
    <source>
        <dbReference type="EMBL" id="KAH0556909.1"/>
    </source>
</evidence>
<organism evidence="1 2">
    <name type="scientific">Trichoglossum hirsutum</name>
    <dbReference type="NCBI Taxonomy" id="265104"/>
    <lineage>
        <taxon>Eukaryota</taxon>
        <taxon>Fungi</taxon>
        <taxon>Dikarya</taxon>
        <taxon>Ascomycota</taxon>
        <taxon>Pezizomycotina</taxon>
        <taxon>Geoglossomycetes</taxon>
        <taxon>Geoglossales</taxon>
        <taxon>Geoglossaceae</taxon>
        <taxon>Trichoglossum</taxon>
    </lineage>
</organism>